<proteinExistence type="predicted"/>
<dbReference type="AlphaFoldDB" id="A0A9P1C7R8"/>
<keyword evidence="7" id="KW-0808">Transferase</keyword>
<keyword evidence="2" id="KW-0677">Repeat</keyword>
<dbReference type="EMBL" id="CAMXCT010001101">
    <property type="protein sequence ID" value="CAI3986640.1"/>
    <property type="molecule type" value="Genomic_DNA"/>
</dbReference>
<dbReference type="Pfam" id="PF00400">
    <property type="entry name" value="WD40"/>
    <property type="match status" value="3"/>
</dbReference>
<evidence type="ECO:0000256" key="3">
    <source>
        <dbReference type="PROSITE-ProRule" id="PRU00221"/>
    </source>
</evidence>
<dbReference type="Proteomes" id="UP001152797">
    <property type="component" value="Unassembled WGS sequence"/>
</dbReference>
<dbReference type="PANTHER" id="PTHR44019:SF8">
    <property type="entry name" value="POC1 CENTRIOLAR PROTEIN HOMOLOG"/>
    <property type="match status" value="1"/>
</dbReference>
<sequence>MAAPGASGSAGAGNANADGASETWELVSKATDEELKRRRSPILFAACTGDFILTGSCRPMVQLWRLGEGEITHHGTLKSIAAPTCIECAQDQNQVAISAQNGQILLFDLREQQRAATILPSTMAQATTVCFVGDSHRLATGGCSGKLCLWDLRRPHTVEVEIPPYLDLNGAAKEENGEVGRPSNPSNPSKRRREGSTEPPETPEVSHRISSLCASHDGQLIACGRDSGYVALLRLQTLQWVTGDVEAHMKGGTVRSLSFDQRSRFLLSGGDDSNVCLMDAGHWSSQGRKPCVERFLAHRKRVTSLKVSPDLREQLAVSTSWDGLVKLWDYRTQRLLCSFDEHVPSPVTALAFAPVDGRFFVTTGGDAKLALFARR</sequence>
<dbReference type="OrthoDB" id="435188at2759"/>
<organism evidence="5">
    <name type="scientific">Cladocopium goreaui</name>
    <dbReference type="NCBI Taxonomy" id="2562237"/>
    <lineage>
        <taxon>Eukaryota</taxon>
        <taxon>Sar</taxon>
        <taxon>Alveolata</taxon>
        <taxon>Dinophyceae</taxon>
        <taxon>Suessiales</taxon>
        <taxon>Symbiodiniaceae</taxon>
        <taxon>Cladocopium</taxon>
    </lineage>
</organism>
<evidence type="ECO:0000313" key="5">
    <source>
        <dbReference type="EMBL" id="CAI3986640.1"/>
    </source>
</evidence>
<dbReference type="EMBL" id="CAMXCT020001101">
    <property type="protein sequence ID" value="CAL1140015.1"/>
    <property type="molecule type" value="Genomic_DNA"/>
</dbReference>
<evidence type="ECO:0000313" key="8">
    <source>
        <dbReference type="Proteomes" id="UP001152797"/>
    </source>
</evidence>
<feature type="repeat" description="WD" evidence="3">
    <location>
        <begin position="295"/>
        <end position="338"/>
    </location>
</feature>
<protein>
    <submittedName>
        <fullName evidence="7">Calcium-dependent protein kinase 1</fullName>
    </submittedName>
</protein>
<evidence type="ECO:0000313" key="6">
    <source>
        <dbReference type="EMBL" id="CAL1140015.1"/>
    </source>
</evidence>
<evidence type="ECO:0000256" key="1">
    <source>
        <dbReference type="ARBA" id="ARBA00022574"/>
    </source>
</evidence>
<evidence type="ECO:0000313" key="7">
    <source>
        <dbReference type="EMBL" id="CAL4773952.1"/>
    </source>
</evidence>
<comment type="caution">
    <text evidence="5">The sequence shown here is derived from an EMBL/GenBank/DDBJ whole genome shotgun (WGS) entry which is preliminary data.</text>
</comment>
<feature type="region of interest" description="Disordered" evidence="4">
    <location>
        <begin position="169"/>
        <end position="209"/>
    </location>
</feature>
<dbReference type="Gene3D" id="2.130.10.10">
    <property type="entry name" value="YVTN repeat-like/Quinoprotein amine dehydrogenase"/>
    <property type="match status" value="2"/>
</dbReference>
<dbReference type="PANTHER" id="PTHR44019">
    <property type="entry name" value="WD REPEAT-CONTAINING PROTEIN 55"/>
    <property type="match status" value="1"/>
</dbReference>
<dbReference type="InterPro" id="IPR015943">
    <property type="entry name" value="WD40/YVTN_repeat-like_dom_sf"/>
</dbReference>
<keyword evidence="8" id="KW-1185">Reference proteome</keyword>
<keyword evidence="1 3" id="KW-0853">WD repeat</keyword>
<keyword evidence="7" id="KW-0418">Kinase</keyword>
<dbReference type="EMBL" id="CAMXCT030001101">
    <property type="protein sequence ID" value="CAL4773952.1"/>
    <property type="molecule type" value="Genomic_DNA"/>
</dbReference>
<dbReference type="GO" id="GO:0016301">
    <property type="term" value="F:kinase activity"/>
    <property type="evidence" value="ECO:0007669"/>
    <property type="project" value="UniProtKB-KW"/>
</dbReference>
<gene>
    <name evidence="5" type="ORF">C1SCF055_LOCUS13982</name>
</gene>
<dbReference type="InterPro" id="IPR050505">
    <property type="entry name" value="WDR55/POC1"/>
</dbReference>
<dbReference type="PROSITE" id="PS50294">
    <property type="entry name" value="WD_REPEATS_REGION"/>
    <property type="match status" value="1"/>
</dbReference>
<evidence type="ECO:0000256" key="4">
    <source>
        <dbReference type="SAM" id="MobiDB-lite"/>
    </source>
</evidence>
<reference evidence="5" key="1">
    <citation type="submission" date="2022-10" db="EMBL/GenBank/DDBJ databases">
        <authorList>
            <person name="Chen Y."/>
            <person name="Dougan E. K."/>
            <person name="Chan C."/>
            <person name="Rhodes N."/>
            <person name="Thang M."/>
        </authorList>
    </citation>
    <scope>NUCLEOTIDE SEQUENCE</scope>
</reference>
<dbReference type="InterPro" id="IPR011047">
    <property type="entry name" value="Quinoprotein_ADH-like_sf"/>
</dbReference>
<evidence type="ECO:0000256" key="2">
    <source>
        <dbReference type="ARBA" id="ARBA00022737"/>
    </source>
</evidence>
<dbReference type="SUPFAM" id="SSF50998">
    <property type="entry name" value="Quinoprotein alcohol dehydrogenase-like"/>
    <property type="match status" value="1"/>
</dbReference>
<dbReference type="InterPro" id="IPR001680">
    <property type="entry name" value="WD40_rpt"/>
</dbReference>
<name>A0A9P1C7R8_9DINO</name>
<dbReference type="SMART" id="SM00320">
    <property type="entry name" value="WD40"/>
    <property type="match status" value="6"/>
</dbReference>
<accession>A0A9P1C7R8</accession>
<dbReference type="PROSITE" id="PS50082">
    <property type="entry name" value="WD_REPEATS_2"/>
    <property type="match status" value="1"/>
</dbReference>
<reference evidence="6" key="2">
    <citation type="submission" date="2024-04" db="EMBL/GenBank/DDBJ databases">
        <authorList>
            <person name="Chen Y."/>
            <person name="Shah S."/>
            <person name="Dougan E. K."/>
            <person name="Thang M."/>
            <person name="Chan C."/>
        </authorList>
    </citation>
    <scope>NUCLEOTIDE SEQUENCE [LARGE SCALE GENOMIC DNA]</scope>
</reference>